<organism evidence="3 4">
    <name type="scientific">Flectobacillus roseus</name>
    <dbReference type="NCBI Taxonomy" id="502259"/>
    <lineage>
        <taxon>Bacteria</taxon>
        <taxon>Pseudomonadati</taxon>
        <taxon>Bacteroidota</taxon>
        <taxon>Cytophagia</taxon>
        <taxon>Cytophagales</taxon>
        <taxon>Flectobacillaceae</taxon>
        <taxon>Flectobacillus</taxon>
    </lineage>
</organism>
<keyword evidence="4" id="KW-1185">Reference proteome</keyword>
<sequence>MPIFFNQKLSKSQILCVWKIEEDISFYTAYLGISKNQIEELSNSTHPQKQLEWLASRTCLKFACQEMGIEFLGVWKDEFSNPCLVNHYANISITHAEKFAAISIDLEKPVGLDTEKISSKLERVAKRFLSENEINALDGTPEQIGVYWCAKESLYKWYGKKKMSLRDNIYIKPFVSKTDQIVGYVDFEEVKEELALKVFYWEEYILTVTV</sequence>
<dbReference type="RefSeq" id="WP_283343669.1">
    <property type="nucleotide sequence ID" value="NZ_JASHIF010000003.1"/>
</dbReference>
<evidence type="ECO:0000256" key="1">
    <source>
        <dbReference type="ARBA" id="ARBA00022679"/>
    </source>
</evidence>
<dbReference type="InterPro" id="IPR008278">
    <property type="entry name" value="4-PPantetheinyl_Trfase_dom"/>
</dbReference>
<reference evidence="3 4" key="1">
    <citation type="submission" date="2023-05" db="EMBL/GenBank/DDBJ databases">
        <title>Novel species of genus Flectobacillus isolated from stream in China.</title>
        <authorList>
            <person name="Lu H."/>
        </authorList>
    </citation>
    <scope>NUCLEOTIDE SEQUENCE [LARGE SCALE GENOMIC DNA]</scope>
    <source>
        <strain evidence="3 4">KCTC 42575</strain>
    </source>
</reference>
<feature type="domain" description="4'-phosphopantetheinyl transferase" evidence="2">
    <location>
        <begin position="109"/>
        <end position="173"/>
    </location>
</feature>
<gene>
    <name evidence="3" type="ORF">QM524_04505</name>
</gene>
<dbReference type="InterPro" id="IPR037143">
    <property type="entry name" value="4-PPantetheinyl_Trfase_dom_sf"/>
</dbReference>
<keyword evidence="1 3" id="KW-0808">Transferase</keyword>
<name>A0ABT6Y4I3_9BACT</name>
<dbReference type="GO" id="GO:0016740">
    <property type="term" value="F:transferase activity"/>
    <property type="evidence" value="ECO:0007669"/>
    <property type="project" value="UniProtKB-KW"/>
</dbReference>
<dbReference type="Gene3D" id="3.90.470.20">
    <property type="entry name" value="4'-phosphopantetheinyl transferase domain"/>
    <property type="match status" value="1"/>
</dbReference>
<dbReference type="EMBL" id="JASHIF010000003">
    <property type="protein sequence ID" value="MDI9858460.1"/>
    <property type="molecule type" value="Genomic_DNA"/>
</dbReference>
<protein>
    <submittedName>
        <fullName evidence="3">4'-phosphopantetheinyl transferase superfamily protein</fullName>
    </submittedName>
</protein>
<dbReference type="Pfam" id="PF01648">
    <property type="entry name" value="ACPS"/>
    <property type="match status" value="1"/>
</dbReference>
<comment type="caution">
    <text evidence="3">The sequence shown here is derived from an EMBL/GenBank/DDBJ whole genome shotgun (WGS) entry which is preliminary data.</text>
</comment>
<dbReference type="SUPFAM" id="SSF56214">
    <property type="entry name" value="4'-phosphopantetheinyl transferase"/>
    <property type="match status" value="1"/>
</dbReference>
<accession>A0ABT6Y4I3</accession>
<evidence type="ECO:0000313" key="3">
    <source>
        <dbReference type="EMBL" id="MDI9858460.1"/>
    </source>
</evidence>
<evidence type="ECO:0000259" key="2">
    <source>
        <dbReference type="Pfam" id="PF01648"/>
    </source>
</evidence>
<proteinExistence type="predicted"/>
<dbReference type="Proteomes" id="UP001236507">
    <property type="component" value="Unassembled WGS sequence"/>
</dbReference>
<evidence type="ECO:0000313" key="4">
    <source>
        <dbReference type="Proteomes" id="UP001236507"/>
    </source>
</evidence>